<organism evidence="14 15">
    <name type="scientific">Candidatus Kinetoplastidibacterium crithidiae TCC036E</name>
    <dbReference type="NCBI Taxonomy" id="1208918"/>
    <lineage>
        <taxon>Bacteria</taxon>
        <taxon>Pseudomonadati</taxon>
        <taxon>Pseudomonadota</taxon>
        <taxon>Betaproteobacteria</taxon>
        <taxon>Candidatus Kinetoplastidibacterium</taxon>
    </lineage>
</organism>
<evidence type="ECO:0000256" key="10">
    <source>
        <dbReference type="ARBA" id="ARBA00048027"/>
    </source>
</evidence>
<evidence type="ECO:0000256" key="1">
    <source>
        <dbReference type="ARBA" id="ARBA00004413"/>
    </source>
</evidence>
<keyword evidence="15" id="KW-1185">Reference proteome</keyword>
<dbReference type="InterPro" id="IPR027417">
    <property type="entry name" value="P-loop_NTPase"/>
</dbReference>
<dbReference type="HOGENOM" id="CLU_009301_3_0_4"/>
<dbReference type="SUPFAM" id="SSF52540">
    <property type="entry name" value="P-loop containing nucleoside triphosphate hydrolases"/>
    <property type="match status" value="1"/>
</dbReference>
<dbReference type="PANTHER" id="PTHR43134">
    <property type="entry name" value="SIGNAL RECOGNITION PARTICLE RECEPTOR SUBUNIT ALPHA"/>
    <property type="match status" value="1"/>
</dbReference>
<keyword evidence="5" id="KW-0547">Nucleotide-binding</keyword>
<dbReference type="InterPro" id="IPR036225">
    <property type="entry name" value="SRP/SRP_N"/>
</dbReference>
<dbReference type="Pfam" id="PF00448">
    <property type="entry name" value="SRP54"/>
    <property type="match status" value="1"/>
</dbReference>
<keyword evidence="7" id="KW-0342">GTP-binding</keyword>
<dbReference type="InterPro" id="IPR003593">
    <property type="entry name" value="AAA+_ATPase"/>
</dbReference>
<feature type="domain" description="Signal recognition particle SRP54 helical bundle" evidence="13">
    <location>
        <begin position="53"/>
        <end position="133"/>
    </location>
</feature>
<keyword evidence="3" id="KW-1003">Cell membrane</keyword>
<dbReference type="KEGG" id="kct:CDEE_0521"/>
<evidence type="ECO:0000256" key="9">
    <source>
        <dbReference type="ARBA" id="ARBA00023170"/>
    </source>
</evidence>
<dbReference type="SMART" id="SM00962">
    <property type="entry name" value="SRP54"/>
    <property type="match status" value="1"/>
</dbReference>
<dbReference type="GO" id="GO:0005525">
    <property type="term" value="F:GTP binding"/>
    <property type="evidence" value="ECO:0007669"/>
    <property type="project" value="UniProtKB-KW"/>
</dbReference>
<dbReference type="AlphaFoldDB" id="M1LTX4"/>
<dbReference type="InterPro" id="IPR042101">
    <property type="entry name" value="SRP54_N_sf"/>
</dbReference>
<evidence type="ECO:0000313" key="15">
    <source>
        <dbReference type="Proteomes" id="UP000011686"/>
    </source>
</evidence>
<dbReference type="SMART" id="SM00382">
    <property type="entry name" value="AAA"/>
    <property type="match status" value="1"/>
</dbReference>
<evidence type="ECO:0000256" key="3">
    <source>
        <dbReference type="ARBA" id="ARBA00022475"/>
    </source>
</evidence>
<feature type="domain" description="SRP54-type proteins GTP-binding" evidence="12">
    <location>
        <begin position="146"/>
        <end position="351"/>
    </location>
</feature>
<dbReference type="GO" id="GO:0005047">
    <property type="term" value="F:signal recognition particle binding"/>
    <property type="evidence" value="ECO:0007669"/>
    <property type="project" value="TreeGrafter"/>
</dbReference>
<evidence type="ECO:0000256" key="6">
    <source>
        <dbReference type="ARBA" id="ARBA00022801"/>
    </source>
</evidence>
<feature type="domain" description="AAA+ ATPase" evidence="11">
    <location>
        <begin position="145"/>
        <end position="297"/>
    </location>
</feature>
<evidence type="ECO:0000256" key="7">
    <source>
        <dbReference type="ARBA" id="ARBA00023134"/>
    </source>
</evidence>
<dbReference type="eggNOG" id="COG0552">
    <property type="taxonomic scope" value="Bacteria"/>
</dbReference>
<dbReference type="InterPro" id="IPR004390">
    <property type="entry name" value="SR_rcpt_FtsY"/>
</dbReference>
<dbReference type="GO" id="GO:0006614">
    <property type="term" value="P:SRP-dependent cotranslational protein targeting to membrane"/>
    <property type="evidence" value="ECO:0007669"/>
    <property type="project" value="InterPro"/>
</dbReference>
<dbReference type="EMBL" id="CP003804">
    <property type="protein sequence ID" value="AGF47561.1"/>
    <property type="molecule type" value="Genomic_DNA"/>
</dbReference>
<gene>
    <name evidence="14" type="ORF">CDEE_0521</name>
</gene>
<dbReference type="PATRIC" id="fig|1208918.3.peg.259"/>
<comment type="similarity">
    <text evidence="2">Belongs to the GTP-binding SRP family.</text>
</comment>
<keyword evidence="8" id="KW-0472">Membrane</keyword>
<evidence type="ECO:0000259" key="13">
    <source>
        <dbReference type="SMART" id="SM00963"/>
    </source>
</evidence>
<evidence type="ECO:0000256" key="8">
    <source>
        <dbReference type="ARBA" id="ARBA00023136"/>
    </source>
</evidence>
<dbReference type="SUPFAM" id="SSF47364">
    <property type="entry name" value="Domain of the SRP/SRP receptor G-proteins"/>
    <property type="match status" value="1"/>
</dbReference>
<dbReference type="SMART" id="SM00963">
    <property type="entry name" value="SRP54_N"/>
    <property type="match status" value="1"/>
</dbReference>
<evidence type="ECO:0000256" key="5">
    <source>
        <dbReference type="ARBA" id="ARBA00022741"/>
    </source>
</evidence>
<reference evidence="14 15" key="1">
    <citation type="journal article" date="2013" name="Genome Biol. Evol.">
        <title>Genome evolution and phylogenomic analysis of candidatus kinetoplastibacterium, the betaproteobacterial endosymbionts of strigomonas and angomonas.</title>
        <authorList>
            <person name="Alves J.M."/>
            <person name="Serrano M.G."/>
            <person name="Maia da Silva F."/>
            <person name="Voegtly L.J."/>
            <person name="Matveyev A.V."/>
            <person name="Teixeira M.M."/>
            <person name="Camargo E.P."/>
            <person name="Buck G.A."/>
        </authorList>
    </citation>
    <scope>NUCLEOTIDE SEQUENCE [LARGE SCALE GENOMIC DNA]</scope>
    <source>
        <strain evidence="14 15">TCC036E</strain>
    </source>
</reference>
<dbReference type="RefSeq" id="WP_015238605.1">
    <property type="nucleotide sequence ID" value="NC_020283.1"/>
</dbReference>
<dbReference type="GO" id="GO:0005886">
    <property type="term" value="C:plasma membrane"/>
    <property type="evidence" value="ECO:0007669"/>
    <property type="project" value="UniProtKB-SubCell"/>
</dbReference>
<sequence length="352" mass="39118">MFDFLKSKFNKNVSSSNTILESEEKILKEDFVNEQNQENINCEKDNNYNKYSIFTSLKKSLSNTSNNLNRFFRKSTIDEAIFEDLESALIMSDVGFEASSDIINLLKSKFLKRNTFEIKEVKNELYEILTDRLKVLESKIHINNKPSIFLIVGANGVGKTTSIGKIASYFKSLNLTVLLVAADTFRAAAVDQLQKWGDINNIMVYSKIGIQDPSSVVFDGINFGRAKNVDVIIIDSAGRLPSNINLMNELTKVKKVISKANNADPYETILVLDANSGQNNIAQISAFDNYIGISGLFMAKLDGTAKGGILVSVAYGKSNIRKIPVYWIGVGENKNDILSFVAKDFVAAILDK</sequence>
<dbReference type="Gene3D" id="1.20.120.140">
    <property type="entry name" value="Signal recognition particle SRP54, nucleotide-binding domain"/>
    <property type="match status" value="1"/>
</dbReference>
<proteinExistence type="inferred from homology"/>
<dbReference type="NCBIfam" id="TIGR00064">
    <property type="entry name" value="ftsY"/>
    <property type="match status" value="1"/>
</dbReference>
<protein>
    <submittedName>
        <fullName evidence="14">Fused signal recognition particle receptor</fullName>
    </submittedName>
</protein>
<dbReference type="GO" id="GO:0005737">
    <property type="term" value="C:cytoplasm"/>
    <property type="evidence" value="ECO:0007669"/>
    <property type="project" value="UniProtKB-ARBA"/>
</dbReference>
<comment type="catalytic activity">
    <reaction evidence="10">
        <text>GTP + H2O = GDP + phosphate + H(+)</text>
        <dbReference type="Rhea" id="RHEA:19669"/>
        <dbReference type="ChEBI" id="CHEBI:15377"/>
        <dbReference type="ChEBI" id="CHEBI:15378"/>
        <dbReference type="ChEBI" id="CHEBI:37565"/>
        <dbReference type="ChEBI" id="CHEBI:43474"/>
        <dbReference type="ChEBI" id="CHEBI:58189"/>
        <dbReference type="EC" id="3.6.5.4"/>
    </reaction>
</comment>
<dbReference type="Pfam" id="PF02881">
    <property type="entry name" value="SRP54_N"/>
    <property type="match status" value="1"/>
</dbReference>
<dbReference type="Gene3D" id="3.40.50.300">
    <property type="entry name" value="P-loop containing nucleotide triphosphate hydrolases"/>
    <property type="match status" value="1"/>
</dbReference>
<evidence type="ECO:0000313" key="14">
    <source>
        <dbReference type="EMBL" id="AGF47561.1"/>
    </source>
</evidence>
<dbReference type="InterPro" id="IPR000897">
    <property type="entry name" value="SRP54_GTPase_dom"/>
</dbReference>
<keyword evidence="9 14" id="KW-0675">Receptor</keyword>
<evidence type="ECO:0000256" key="4">
    <source>
        <dbReference type="ARBA" id="ARBA00022490"/>
    </source>
</evidence>
<dbReference type="PANTHER" id="PTHR43134:SF1">
    <property type="entry name" value="SIGNAL RECOGNITION PARTICLE RECEPTOR SUBUNIT ALPHA"/>
    <property type="match status" value="1"/>
</dbReference>
<name>M1LTX4_9PROT</name>
<comment type="subcellular location">
    <subcellularLocation>
        <location evidence="1">Cell membrane</location>
        <topology evidence="1">Peripheral membrane protein</topology>
        <orientation evidence="1">Cytoplasmic side</orientation>
    </subcellularLocation>
</comment>
<dbReference type="GO" id="GO:0003924">
    <property type="term" value="F:GTPase activity"/>
    <property type="evidence" value="ECO:0007669"/>
    <property type="project" value="TreeGrafter"/>
</dbReference>
<dbReference type="Proteomes" id="UP000011686">
    <property type="component" value="Chromosome"/>
</dbReference>
<evidence type="ECO:0000256" key="2">
    <source>
        <dbReference type="ARBA" id="ARBA00008531"/>
    </source>
</evidence>
<evidence type="ECO:0000259" key="12">
    <source>
        <dbReference type="SMART" id="SM00962"/>
    </source>
</evidence>
<accession>M1LTX4</accession>
<evidence type="ECO:0000259" key="11">
    <source>
        <dbReference type="SMART" id="SM00382"/>
    </source>
</evidence>
<dbReference type="InterPro" id="IPR013822">
    <property type="entry name" value="Signal_recog_particl_SRP54_hlx"/>
</dbReference>
<keyword evidence="4" id="KW-0963">Cytoplasm</keyword>
<dbReference type="STRING" id="1208918.CDEE_0521"/>
<keyword evidence="6" id="KW-0378">Hydrolase</keyword>